<accession>A0A835Z1K9</accession>
<dbReference type="EMBL" id="JAFCMP010000135">
    <property type="protein sequence ID" value="KAG5185251.1"/>
    <property type="molecule type" value="Genomic_DNA"/>
</dbReference>
<name>A0A835Z1K9_9STRA</name>
<sequence length="281" mass="28796">MSLTAPRPPMLSSANTTFVRLAAAQLPSPARSAMGAPAQALSGRAPSSSLAATVPAHAPLPQPDRYRSMLAEPEPQVALCGAELNLVSQRSGALDVLKPDARAQLDGAARQASQSRTYVLAQAQLTQVHLEERTKAQALAAAAQREHDRAQRELAERRQQDMQRRWREEMDVRAALRQGAMDAREHAPDAQERTMDEAPSQARADADSDADSYSVASYMRSSHAGGARGGGGAAAAAAAAGAAAAEAAAAAGGDSSADSNGATGTLTGAATPAAAAARGID</sequence>
<feature type="compositionally biased region" description="Low complexity" evidence="1">
    <location>
        <begin position="234"/>
        <end position="253"/>
    </location>
</feature>
<dbReference type="Proteomes" id="UP000664859">
    <property type="component" value="Unassembled WGS sequence"/>
</dbReference>
<feature type="region of interest" description="Disordered" evidence="1">
    <location>
        <begin position="180"/>
        <end position="209"/>
    </location>
</feature>
<feature type="compositionally biased region" description="Basic and acidic residues" evidence="1">
    <location>
        <begin position="182"/>
        <end position="196"/>
    </location>
</feature>
<feature type="region of interest" description="Disordered" evidence="1">
    <location>
        <begin position="143"/>
        <end position="166"/>
    </location>
</feature>
<feature type="compositionally biased region" description="Basic and acidic residues" evidence="1">
    <location>
        <begin position="144"/>
        <end position="166"/>
    </location>
</feature>
<feature type="region of interest" description="Disordered" evidence="1">
    <location>
        <begin position="221"/>
        <end position="281"/>
    </location>
</feature>
<comment type="caution">
    <text evidence="2">The sequence shown here is derived from an EMBL/GenBank/DDBJ whole genome shotgun (WGS) entry which is preliminary data.</text>
</comment>
<gene>
    <name evidence="2" type="ORF">JKP88DRAFT_348261</name>
</gene>
<protein>
    <submittedName>
        <fullName evidence="2">Uncharacterized protein</fullName>
    </submittedName>
</protein>
<dbReference type="AlphaFoldDB" id="A0A835Z1K9"/>
<organism evidence="2 3">
    <name type="scientific">Tribonema minus</name>
    <dbReference type="NCBI Taxonomy" id="303371"/>
    <lineage>
        <taxon>Eukaryota</taxon>
        <taxon>Sar</taxon>
        <taxon>Stramenopiles</taxon>
        <taxon>Ochrophyta</taxon>
        <taxon>PX clade</taxon>
        <taxon>Xanthophyceae</taxon>
        <taxon>Tribonematales</taxon>
        <taxon>Tribonemataceae</taxon>
        <taxon>Tribonema</taxon>
    </lineage>
</organism>
<reference evidence="2" key="1">
    <citation type="submission" date="2021-02" db="EMBL/GenBank/DDBJ databases">
        <title>First Annotated Genome of the Yellow-green Alga Tribonema minus.</title>
        <authorList>
            <person name="Mahan K.M."/>
        </authorList>
    </citation>
    <scope>NUCLEOTIDE SEQUENCE</scope>
    <source>
        <strain evidence="2">UTEX B ZZ1240</strain>
    </source>
</reference>
<evidence type="ECO:0000313" key="3">
    <source>
        <dbReference type="Proteomes" id="UP000664859"/>
    </source>
</evidence>
<feature type="compositionally biased region" description="Low complexity" evidence="1">
    <location>
        <begin position="261"/>
        <end position="281"/>
    </location>
</feature>
<feature type="region of interest" description="Disordered" evidence="1">
    <location>
        <begin position="34"/>
        <end position="66"/>
    </location>
</feature>
<evidence type="ECO:0000256" key="1">
    <source>
        <dbReference type="SAM" id="MobiDB-lite"/>
    </source>
</evidence>
<evidence type="ECO:0000313" key="2">
    <source>
        <dbReference type="EMBL" id="KAG5185251.1"/>
    </source>
</evidence>
<keyword evidence="3" id="KW-1185">Reference proteome</keyword>
<proteinExistence type="predicted"/>